<dbReference type="InterPro" id="IPR003131">
    <property type="entry name" value="T1-type_BTB"/>
</dbReference>
<feature type="domain" description="Potassium channel tetramerisation-type BTB" evidence="1">
    <location>
        <begin position="23"/>
        <end position="102"/>
    </location>
</feature>
<keyword evidence="3" id="KW-1185">Reference proteome</keyword>
<comment type="caution">
    <text evidence="2">The sequence shown here is derived from an EMBL/GenBank/DDBJ whole genome shotgun (WGS) entry which is preliminary data.</text>
</comment>
<dbReference type="GO" id="GO:0051260">
    <property type="term" value="P:protein homooligomerization"/>
    <property type="evidence" value="ECO:0007669"/>
    <property type="project" value="InterPro"/>
</dbReference>
<protein>
    <recommendedName>
        <fullName evidence="1">Potassium channel tetramerisation-type BTB domain-containing protein</fullName>
    </recommendedName>
</protein>
<reference evidence="2 3" key="1">
    <citation type="journal article" date="2013" name="PLoS ONE">
        <title>Predicting the Proteins of Angomonas deanei, Strigomonas culicis and Their Respective Endosymbionts Reveals New Aspects of the Trypanosomatidae Family.</title>
        <authorList>
            <person name="Motta M.C."/>
            <person name="Martins A.C."/>
            <person name="de Souza S.S."/>
            <person name="Catta-Preta C.M."/>
            <person name="Silva R."/>
            <person name="Klein C.C."/>
            <person name="de Almeida L.G."/>
            <person name="de Lima Cunha O."/>
            <person name="Ciapina L.P."/>
            <person name="Brocchi M."/>
            <person name="Colabardini A.C."/>
            <person name="de Araujo Lima B."/>
            <person name="Machado C.R."/>
            <person name="de Almeida Soares C.M."/>
            <person name="Probst C.M."/>
            <person name="de Menezes C.B."/>
            <person name="Thompson C.E."/>
            <person name="Bartholomeu D.C."/>
            <person name="Gradia D.F."/>
            <person name="Pavoni D.P."/>
            <person name="Grisard E.C."/>
            <person name="Fantinatti-Garboggini F."/>
            <person name="Marchini F.K."/>
            <person name="Rodrigues-Luiz G.F."/>
            <person name="Wagner G."/>
            <person name="Goldman G.H."/>
            <person name="Fietto J.L."/>
            <person name="Elias M.C."/>
            <person name="Goldman M.H."/>
            <person name="Sagot M.F."/>
            <person name="Pereira M."/>
            <person name="Stoco P.H."/>
            <person name="de Mendonca-Neto R.P."/>
            <person name="Teixeira S.M."/>
            <person name="Maciel T.E."/>
            <person name="de Oliveira Mendes T.A."/>
            <person name="Urmenyi T.P."/>
            <person name="de Souza W."/>
            <person name="Schenkman S."/>
            <person name="de Vasconcelos A.T."/>
        </authorList>
    </citation>
    <scope>NUCLEOTIDE SEQUENCE [LARGE SCALE GENOMIC DNA]</scope>
</reference>
<name>S9U2F4_9TRYP</name>
<dbReference type="PANTHER" id="PTHR14499:SF143">
    <property type="entry name" value="BTB DOMAIN-CONTAINING PROTEIN"/>
    <property type="match status" value="1"/>
</dbReference>
<evidence type="ECO:0000313" key="2">
    <source>
        <dbReference type="EMBL" id="EPY24972.1"/>
    </source>
</evidence>
<evidence type="ECO:0000259" key="1">
    <source>
        <dbReference type="Pfam" id="PF02214"/>
    </source>
</evidence>
<gene>
    <name evidence="2" type="ORF">STCU_06912</name>
</gene>
<dbReference type="PANTHER" id="PTHR14499">
    <property type="entry name" value="POTASSIUM CHANNEL TETRAMERIZATION DOMAIN-CONTAINING"/>
    <property type="match status" value="1"/>
</dbReference>
<dbReference type="EMBL" id="ATMH01006912">
    <property type="protein sequence ID" value="EPY24972.1"/>
    <property type="molecule type" value="Genomic_DNA"/>
</dbReference>
<proteinExistence type="predicted"/>
<dbReference type="OrthoDB" id="2414723at2759"/>
<dbReference type="Pfam" id="PF02214">
    <property type="entry name" value="BTB_2"/>
    <property type="match status" value="1"/>
</dbReference>
<dbReference type="InterPro" id="IPR011333">
    <property type="entry name" value="SKP1/BTB/POZ_sf"/>
</dbReference>
<dbReference type="AlphaFoldDB" id="S9U2F4"/>
<dbReference type="Proteomes" id="UP000015354">
    <property type="component" value="Unassembled WGS sequence"/>
</dbReference>
<accession>S9U2F4</accession>
<dbReference type="SUPFAM" id="SSF54695">
    <property type="entry name" value="POZ domain"/>
    <property type="match status" value="1"/>
</dbReference>
<dbReference type="Gene3D" id="3.30.710.10">
    <property type="entry name" value="Potassium Channel Kv1.1, Chain A"/>
    <property type="match status" value="1"/>
</dbReference>
<evidence type="ECO:0000313" key="3">
    <source>
        <dbReference type="Proteomes" id="UP000015354"/>
    </source>
</evidence>
<organism evidence="2 3">
    <name type="scientific">Strigomonas culicis</name>
    <dbReference type="NCBI Taxonomy" id="28005"/>
    <lineage>
        <taxon>Eukaryota</taxon>
        <taxon>Discoba</taxon>
        <taxon>Euglenozoa</taxon>
        <taxon>Kinetoplastea</taxon>
        <taxon>Metakinetoplastina</taxon>
        <taxon>Trypanosomatida</taxon>
        <taxon>Trypanosomatidae</taxon>
        <taxon>Strigomonadinae</taxon>
        <taxon>Strigomonas</taxon>
    </lineage>
</organism>
<sequence length="242" mass="26561">MSSERSWMQRFGLSSSGEWGQRIFLNVGGVTYTTTRQTFRDCGDSALLGPVLRGQAARDADGNLFLDLDGPLFRHILNFLRSGVLALPADFSEWAQLAQEVACCDLPALTAALEGTYEYQRHLFRRALPPAVCVSWPKTVVVLESETDLAQRLQGGGAPAAPAASGGHMEQIVGHMRRSVASVSIAPPLPALRVSEAGSTVIYHEETVLYSLDQLISTLLCVYEYQVEHWAEHEGRVFLSLR</sequence>